<dbReference type="EMBL" id="BKAJ01000018">
    <property type="protein sequence ID" value="GEP53880.1"/>
    <property type="molecule type" value="Genomic_DNA"/>
</dbReference>
<dbReference type="InterPro" id="IPR053146">
    <property type="entry name" value="QDO-like"/>
</dbReference>
<sequence>MTTSKGVVVPPGGGKHLEEASGQSMSMKLFGRDTAESVTLFEQAVPAGSRSSWLHLHRDSDEIAWVLEGEFTFKIGDKVTTGGPGTCAFLPRNVPHAWKNSGDLPGRVVFLYTPAGAGRFVEEMLERPADGDFKKRLEESGWEVLGPNPL</sequence>
<dbReference type="RefSeq" id="WP_147146920.1">
    <property type="nucleotide sequence ID" value="NZ_BKAJ01000018.1"/>
</dbReference>
<accession>A0A512N4H4</accession>
<name>A0A512N4H4_9HYPH</name>
<dbReference type="PANTHER" id="PTHR36440:SF1">
    <property type="entry name" value="PUTATIVE (AFU_ORTHOLOGUE AFUA_8G07350)-RELATED"/>
    <property type="match status" value="1"/>
</dbReference>
<dbReference type="PANTHER" id="PTHR36440">
    <property type="entry name" value="PUTATIVE (AFU_ORTHOLOGUE AFUA_8G07350)-RELATED"/>
    <property type="match status" value="1"/>
</dbReference>
<dbReference type="InterPro" id="IPR011051">
    <property type="entry name" value="RmlC_Cupin_sf"/>
</dbReference>
<dbReference type="Gene3D" id="2.60.120.10">
    <property type="entry name" value="Jelly Rolls"/>
    <property type="match status" value="1"/>
</dbReference>
<dbReference type="InterPro" id="IPR014710">
    <property type="entry name" value="RmlC-like_jellyroll"/>
</dbReference>
<dbReference type="InterPro" id="IPR013096">
    <property type="entry name" value="Cupin_2"/>
</dbReference>
<dbReference type="Pfam" id="PF07883">
    <property type="entry name" value="Cupin_2"/>
    <property type="match status" value="1"/>
</dbReference>
<dbReference type="Proteomes" id="UP000321058">
    <property type="component" value="Unassembled WGS sequence"/>
</dbReference>
<feature type="domain" description="Cupin type-2" evidence="2">
    <location>
        <begin position="43"/>
        <end position="111"/>
    </location>
</feature>
<protein>
    <recommendedName>
        <fullName evidence="2">Cupin type-2 domain-containing protein</fullName>
    </recommendedName>
</protein>
<keyword evidence="4" id="KW-1185">Reference proteome</keyword>
<evidence type="ECO:0000313" key="4">
    <source>
        <dbReference type="Proteomes" id="UP000321058"/>
    </source>
</evidence>
<dbReference type="SUPFAM" id="SSF51182">
    <property type="entry name" value="RmlC-like cupins"/>
    <property type="match status" value="1"/>
</dbReference>
<comment type="caution">
    <text evidence="3">The sequence shown here is derived from an EMBL/GenBank/DDBJ whole genome shotgun (WGS) entry which is preliminary data.</text>
</comment>
<feature type="compositionally biased region" description="Low complexity" evidence="1">
    <location>
        <begin position="1"/>
        <end position="10"/>
    </location>
</feature>
<gene>
    <name evidence="3" type="ORF">RSO01_10460</name>
</gene>
<evidence type="ECO:0000259" key="2">
    <source>
        <dbReference type="Pfam" id="PF07883"/>
    </source>
</evidence>
<organism evidence="3 4">
    <name type="scientific">Reyranella soli</name>
    <dbReference type="NCBI Taxonomy" id="1230389"/>
    <lineage>
        <taxon>Bacteria</taxon>
        <taxon>Pseudomonadati</taxon>
        <taxon>Pseudomonadota</taxon>
        <taxon>Alphaproteobacteria</taxon>
        <taxon>Hyphomicrobiales</taxon>
        <taxon>Reyranellaceae</taxon>
        <taxon>Reyranella</taxon>
    </lineage>
</organism>
<evidence type="ECO:0000313" key="3">
    <source>
        <dbReference type="EMBL" id="GEP53880.1"/>
    </source>
</evidence>
<dbReference type="AlphaFoldDB" id="A0A512N4H4"/>
<feature type="region of interest" description="Disordered" evidence="1">
    <location>
        <begin position="1"/>
        <end position="22"/>
    </location>
</feature>
<dbReference type="OrthoDB" id="9798709at2"/>
<proteinExistence type="predicted"/>
<evidence type="ECO:0000256" key="1">
    <source>
        <dbReference type="SAM" id="MobiDB-lite"/>
    </source>
</evidence>
<reference evidence="3 4" key="1">
    <citation type="submission" date="2019-07" db="EMBL/GenBank/DDBJ databases">
        <title>Whole genome shotgun sequence of Reyranella soli NBRC 108950.</title>
        <authorList>
            <person name="Hosoyama A."/>
            <person name="Uohara A."/>
            <person name="Ohji S."/>
            <person name="Ichikawa N."/>
        </authorList>
    </citation>
    <scope>NUCLEOTIDE SEQUENCE [LARGE SCALE GENOMIC DNA]</scope>
    <source>
        <strain evidence="3 4">NBRC 108950</strain>
    </source>
</reference>